<accession>A0A2N0RQN6</accession>
<dbReference type="Pfam" id="PF26253">
    <property type="entry name" value="RdRP_head"/>
    <property type="match status" value="1"/>
</dbReference>
<evidence type="ECO:0000256" key="8">
    <source>
        <dbReference type="RuleBase" id="RU363098"/>
    </source>
</evidence>
<keyword evidence="6" id="KW-0943">RNA-mediated gene silencing</keyword>
<dbReference type="GO" id="GO:0003723">
    <property type="term" value="F:RNA binding"/>
    <property type="evidence" value="ECO:0007669"/>
    <property type="project" value="UniProtKB-KW"/>
</dbReference>
<dbReference type="GO" id="GO:0030422">
    <property type="term" value="P:siRNA processing"/>
    <property type="evidence" value="ECO:0007669"/>
    <property type="project" value="TreeGrafter"/>
</dbReference>
<feature type="domain" description="RDRP core" evidence="10">
    <location>
        <begin position="574"/>
        <end position="636"/>
    </location>
</feature>
<dbReference type="VEuPathDB" id="FungiDB:RhiirFUN_022324"/>
<evidence type="ECO:0000313" key="12">
    <source>
        <dbReference type="EMBL" id="PKC65599.1"/>
    </source>
</evidence>
<comment type="similarity">
    <text evidence="1 8">Belongs to the RdRP family.</text>
</comment>
<dbReference type="GO" id="GO:0031380">
    <property type="term" value="C:nuclear RNA-directed RNA polymerase complex"/>
    <property type="evidence" value="ECO:0007669"/>
    <property type="project" value="TreeGrafter"/>
</dbReference>
<evidence type="ECO:0000256" key="2">
    <source>
        <dbReference type="ARBA" id="ARBA00022484"/>
    </source>
</evidence>
<dbReference type="VEuPathDB" id="FungiDB:FUN_017013"/>
<protein>
    <recommendedName>
        <fullName evidence="8">RNA-dependent RNA polymerase</fullName>
        <ecNumber evidence="8">2.7.7.48</ecNumber>
    </recommendedName>
</protein>
<dbReference type="EMBL" id="LLXH01000529">
    <property type="protein sequence ID" value="PKC65599.1"/>
    <property type="molecule type" value="Genomic_DNA"/>
</dbReference>
<feature type="compositionally biased region" description="Acidic residues" evidence="9">
    <location>
        <begin position="1386"/>
        <end position="1406"/>
    </location>
</feature>
<feature type="domain" description="RDRP C-terminal head" evidence="11">
    <location>
        <begin position="948"/>
        <end position="1073"/>
    </location>
</feature>
<comment type="caution">
    <text evidence="12">The sequence shown here is derived from an EMBL/GenBank/DDBJ whole genome shotgun (WGS) entry which is preliminary data.</text>
</comment>
<dbReference type="VEuPathDB" id="FungiDB:RhiirFUN_022323"/>
<dbReference type="VEuPathDB" id="FungiDB:FUN_017014"/>
<feature type="domain" description="RDRP core" evidence="10">
    <location>
        <begin position="769"/>
        <end position="937"/>
    </location>
</feature>
<dbReference type="PANTHER" id="PTHR23079:SF55">
    <property type="entry name" value="RNA-DIRECTED RNA POLYMERASE"/>
    <property type="match status" value="1"/>
</dbReference>
<keyword evidence="5 8" id="KW-0694">RNA-binding</keyword>
<evidence type="ECO:0000256" key="7">
    <source>
        <dbReference type="ARBA" id="ARBA00048744"/>
    </source>
</evidence>
<evidence type="ECO:0000256" key="3">
    <source>
        <dbReference type="ARBA" id="ARBA00022679"/>
    </source>
</evidence>
<feature type="domain" description="RDRP core" evidence="10">
    <location>
        <begin position="393"/>
        <end position="572"/>
    </location>
</feature>
<keyword evidence="4 8" id="KW-0548">Nucleotidyltransferase</keyword>
<dbReference type="Proteomes" id="UP000232688">
    <property type="component" value="Unassembled WGS sequence"/>
</dbReference>
<feature type="region of interest" description="Disordered" evidence="9">
    <location>
        <begin position="1"/>
        <end position="36"/>
    </location>
</feature>
<evidence type="ECO:0000256" key="4">
    <source>
        <dbReference type="ARBA" id="ARBA00022695"/>
    </source>
</evidence>
<feature type="region of interest" description="Disordered" evidence="9">
    <location>
        <begin position="1385"/>
        <end position="1408"/>
    </location>
</feature>
<feature type="compositionally biased region" description="Pro residues" evidence="9">
    <location>
        <begin position="27"/>
        <end position="36"/>
    </location>
</feature>
<dbReference type="Pfam" id="PF05183">
    <property type="entry name" value="RdRP"/>
    <property type="match status" value="3"/>
</dbReference>
<evidence type="ECO:0000256" key="6">
    <source>
        <dbReference type="ARBA" id="ARBA00023158"/>
    </source>
</evidence>
<name>A0A2N0RQN6_9GLOM</name>
<sequence>MGKKAKAGSYKKPNSYNGRKKIIKPPQINPQPPQIKPPREWKNFAELKFRVSDIQTNATSTNIMDAFTTYGNVYRVEIETKETYVSPECSNGTAYIIFNSDTFTDYSFPAESLELGDYLLSGVFVSEAKFTQSVKFSINHRKQKIIVEFGHKVRTFKLEIDFKDIIDDIYSELDASQQRSRSSITIENKYPAKYWVLDKYQKSNKFNWCIVMILLKVTEDGKKMPRFHKNNEEPGKWLVLELIENAGEYNLAPRTSNISNFPLKIVRVTDLRKHFVNRSLLNFEVNYMVECNISFNYLNEYNLCEEFFSLLSQQPTVELEDLKYKIDNKPKYISYYCGMVRKVGVTPTTCYILTPTMETSNRSKVGSSSSNSDTSNDALYNGVYRALRDGITIDWMRNFSTNKSVAKYVGQCFSSTRAIQRLPINDIEEILDIVRNGFTFSDGKIAYELYLKTIPSAFQIKMAGYKGVLFQLINVKNNQVQVRPSQHNVLEVIRGSTFISAYLNRQAITLLSALGIPDEVFIGLKDLRVRELDKMLESEHTALDVLQRNVDEYGISTSLADLVKAGFLRNNDRVLDVTETLHKCQIYCCISDPCNPSSKKVITGRCIVLRNPCFHPGDICIVTALKCKALSHLVDVAEPPEFSLTTSMDMVAGGLGFISRPMVGTVWEMLGYVYYFRTIKNKSNSRNGPGIPVRKLASLIGKITATTDAMFPARLHSRALLRDKNIGLKKQGWNAIIELSPESIAQLEWWTKNLPLWNGRSLIPEEPKIFPAVGYRDIPSECSGGDLDGDDFTIQQLEWWIKNLPSWNGRSLIQEEPKTVIHTDASNTGWDGLSWSQLYSGTEGNSVLHSRVQGAGRDDITGSLKDRREFELSDSKTKNAKADSSEVGALRGANKRNRCETSENKVQCICLAQLRSDAVDSPKTGTPPEFPPVLRVKEPQTNLNVENFDQRLYADAYEEFLYGARKLKREYDANIRGLMNQFGIITEIEVTSGYIVNTITKVDKKEPRDVKKSVMEALIPIKRHYRKLFEQEFLSKDLVLFYLGFVVEWSLKLMLDDDSENMISFPWVAHDVTLPTNHSEHWSELELQKTLNPQGYFNLNFGPQTLENPNFSLESTWISYLVFCCKIDIDFDLQQFITKISKTNMDSSLKCNLMTLYSYLNNKNDGSYIFISKTKSIVNHQVIAKNENASWEIIHNIESDNVLSEAETQEQLNKINSGDYYELKLSKEDNAVYREQIKGLEKDNRHYFFVILVDRLSKLVKDNGSLSDKLNSLTVDYERISMMYEDSIVENERLKLGLPSNDKIQSRNKRKNVDFNINFFNDNKVVDIVEIEDFQNFEVTYNREEANRKILLRGLLDKMSGKASISLYRSVIQLALLHDKYNNNYDNDDNDDDDDDNDNDDNDNDDEFSKGEKRLLKELKSVITSILRASSVLKIRKDFVLLLVNARKMVGKIAKFHLLFGDL</sequence>
<evidence type="ECO:0000256" key="5">
    <source>
        <dbReference type="ARBA" id="ARBA00022884"/>
    </source>
</evidence>
<keyword evidence="2 8" id="KW-0696">RNA-directed RNA polymerase</keyword>
<reference evidence="12 13" key="2">
    <citation type="submission" date="2017-10" db="EMBL/GenBank/DDBJ databases">
        <title>Genome analyses suggest a sexual origin of heterokaryosis in a supposedly ancient asexual fungus.</title>
        <authorList>
            <person name="Corradi N."/>
            <person name="Sedzielewska K."/>
            <person name="Noel J."/>
            <person name="Charron P."/>
            <person name="Farinelli L."/>
            <person name="Marton T."/>
            <person name="Kruger M."/>
            <person name="Pelin A."/>
            <person name="Brachmann A."/>
            <person name="Corradi N."/>
        </authorList>
    </citation>
    <scope>NUCLEOTIDE SEQUENCE [LARGE SCALE GENOMIC DNA]</scope>
    <source>
        <strain evidence="12 13">A1</strain>
    </source>
</reference>
<reference evidence="12 13" key="1">
    <citation type="submission" date="2017-10" db="EMBL/GenBank/DDBJ databases">
        <title>Extensive intraspecific genome diversity in a model arbuscular mycorrhizal fungus.</title>
        <authorList>
            <person name="Chen E.C.H."/>
            <person name="Morin E."/>
            <person name="Baudet D."/>
            <person name="Noel J."/>
            <person name="Ndikumana S."/>
            <person name="Charron P."/>
            <person name="St-Onge C."/>
            <person name="Giorgi J."/>
            <person name="Grigoriev I.V."/>
            <person name="Roux C."/>
            <person name="Martin F.M."/>
            <person name="Corradi N."/>
        </authorList>
    </citation>
    <scope>NUCLEOTIDE SEQUENCE [LARGE SCALE GENOMIC DNA]</scope>
    <source>
        <strain evidence="12 13">A1</strain>
    </source>
</reference>
<dbReference type="VEuPathDB" id="FungiDB:RhiirA1_536225"/>
<dbReference type="VEuPathDB" id="FungiDB:FUN_017011"/>
<dbReference type="GO" id="GO:0003968">
    <property type="term" value="F:RNA-directed RNA polymerase activity"/>
    <property type="evidence" value="ECO:0007669"/>
    <property type="project" value="UniProtKB-KW"/>
</dbReference>
<keyword evidence="3 8" id="KW-0808">Transferase</keyword>
<dbReference type="EC" id="2.7.7.48" evidence="8"/>
<proteinExistence type="inferred from homology"/>
<dbReference type="VEuPathDB" id="FungiDB:RhiirFUN_026874"/>
<organism evidence="12 13">
    <name type="scientific">Rhizophagus irregularis</name>
    <dbReference type="NCBI Taxonomy" id="588596"/>
    <lineage>
        <taxon>Eukaryota</taxon>
        <taxon>Fungi</taxon>
        <taxon>Fungi incertae sedis</taxon>
        <taxon>Mucoromycota</taxon>
        <taxon>Glomeromycotina</taxon>
        <taxon>Glomeromycetes</taxon>
        <taxon>Glomerales</taxon>
        <taxon>Glomeraceae</taxon>
        <taxon>Rhizophagus</taxon>
    </lineage>
</organism>
<comment type="catalytic activity">
    <reaction evidence="7 8">
        <text>RNA(n) + a ribonucleoside 5'-triphosphate = RNA(n+1) + diphosphate</text>
        <dbReference type="Rhea" id="RHEA:21248"/>
        <dbReference type="Rhea" id="RHEA-COMP:14527"/>
        <dbReference type="Rhea" id="RHEA-COMP:17342"/>
        <dbReference type="ChEBI" id="CHEBI:33019"/>
        <dbReference type="ChEBI" id="CHEBI:61557"/>
        <dbReference type="ChEBI" id="CHEBI:140395"/>
        <dbReference type="EC" id="2.7.7.48"/>
    </reaction>
</comment>
<evidence type="ECO:0000256" key="9">
    <source>
        <dbReference type="SAM" id="MobiDB-lite"/>
    </source>
</evidence>
<dbReference type="InterPro" id="IPR007855">
    <property type="entry name" value="RDRP"/>
</dbReference>
<dbReference type="VEuPathDB" id="FungiDB:FUN_001148"/>
<dbReference type="InterPro" id="IPR057596">
    <property type="entry name" value="RDRP_core"/>
</dbReference>
<evidence type="ECO:0000256" key="1">
    <source>
        <dbReference type="ARBA" id="ARBA00005762"/>
    </source>
</evidence>
<dbReference type="PANTHER" id="PTHR23079">
    <property type="entry name" value="RNA-DEPENDENT RNA POLYMERASE"/>
    <property type="match status" value="1"/>
</dbReference>
<dbReference type="InterPro" id="IPR058752">
    <property type="entry name" value="RDRP_C_head"/>
</dbReference>
<dbReference type="VEuPathDB" id="FungiDB:RhiirFUN_011705"/>
<evidence type="ECO:0000259" key="11">
    <source>
        <dbReference type="Pfam" id="PF26253"/>
    </source>
</evidence>
<gene>
    <name evidence="12" type="ORF">RhiirA1_536225</name>
</gene>
<evidence type="ECO:0000313" key="13">
    <source>
        <dbReference type="Proteomes" id="UP000232688"/>
    </source>
</evidence>
<evidence type="ECO:0000259" key="10">
    <source>
        <dbReference type="Pfam" id="PF05183"/>
    </source>
</evidence>